<sequence length="101" mass="11089">MANTGRHNKYVRVLAENQKKILHFYSFFTACSGNVGDSDDKIKELNGEVDETTSHQEFSNANEMRSNAKSSNGLASYGSNSASAGLRQNIEILDIGRSESQ</sequence>
<accession>A0A1A9V401</accession>
<feature type="region of interest" description="Disordered" evidence="1">
    <location>
        <begin position="50"/>
        <end position="81"/>
    </location>
</feature>
<organism evidence="2 3">
    <name type="scientific">Glossina austeni</name>
    <name type="common">Savannah tsetse fly</name>
    <dbReference type="NCBI Taxonomy" id="7395"/>
    <lineage>
        <taxon>Eukaryota</taxon>
        <taxon>Metazoa</taxon>
        <taxon>Ecdysozoa</taxon>
        <taxon>Arthropoda</taxon>
        <taxon>Hexapoda</taxon>
        <taxon>Insecta</taxon>
        <taxon>Pterygota</taxon>
        <taxon>Neoptera</taxon>
        <taxon>Endopterygota</taxon>
        <taxon>Diptera</taxon>
        <taxon>Brachycera</taxon>
        <taxon>Muscomorpha</taxon>
        <taxon>Hippoboscoidea</taxon>
        <taxon>Glossinidae</taxon>
        <taxon>Glossina</taxon>
    </lineage>
</organism>
<keyword evidence="3" id="KW-1185">Reference proteome</keyword>
<evidence type="ECO:0000313" key="2">
    <source>
        <dbReference type="EnsemblMetazoa" id="GAUT025068-PA"/>
    </source>
</evidence>
<protein>
    <submittedName>
        <fullName evidence="2">Uncharacterized protein</fullName>
    </submittedName>
</protein>
<feature type="compositionally biased region" description="Polar residues" evidence="1">
    <location>
        <begin position="55"/>
        <end position="81"/>
    </location>
</feature>
<proteinExistence type="predicted"/>
<dbReference type="EnsemblMetazoa" id="GAUT025068-RA">
    <property type="protein sequence ID" value="GAUT025068-PA"/>
    <property type="gene ID" value="GAUT025068"/>
</dbReference>
<evidence type="ECO:0000256" key="1">
    <source>
        <dbReference type="SAM" id="MobiDB-lite"/>
    </source>
</evidence>
<reference evidence="2" key="1">
    <citation type="submission" date="2020-05" db="UniProtKB">
        <authorList>
            <consortium name="EnsemblMetazoa"/>
        </authorList>
    </citation>
    <scope>IDENTIFICATION</scope>
    <source>
        <strain evidence="2">TTRI</strain>
    </source>
</reference>
<dbReference type="PROSITE" id="PS51257">
    <property type="entry name" value="PROKAR_LIPOPROTEIN"/>
    <property type="match status" value="1"/>
</dbReference>
<dbReference type="VEuPathDB" id="VectorBase:GAUT025068"/>
<dbReference type="AlphaFoldDB" id="A0A1A9V401"/>
<name>A0A1A9V401_GLOAU</name>
<dbReference type="Proteomes" id="UP000078200">
    <property type="component" value="Unassembled WGS sequence"/>
</dbReference>
<evidence type="ECO:0000313" key="3">
    <source>
        <dbReference type="Proteomes" id="UP000078200"/>
    </source>
</evidence>